<sequence>MNKGVSMKLKKKAKMMIVLSIVASLLSGCGFGETKIEYERLVEALDEGDMKTVMSASDDGYAYVKEEVRDSTFIEDNNKQIGVVYQTTQGIYSIKDNILFGEAQKKVNTPVEDEKHSDNPQYKEEVVFKSDIRYENGQLEASNRGGDMSNIKLMLNRVQGIKELKPNVNKKSFSQPATISYNLSETQFKELFNGNLGLEYEKFSYATLLIEFNSAKDTKENPMEITEITISIGYKQRNEENNMIRHDQEITTYLHNKEENNRKSKKDYLQYEKKFKESH</sequence>
<keyword evidence="4" id="KW-1185">Reference proteome</keyword>
<feature type="region of interest" description="Disordered" evidence="1">
    <location>
        <begin position="257"/>
        <end position="279"/>
    </location>
</feature>
<proteinExistence type="predicted"/>
<name>Q81EA3_BACCR</name>
<protein>
    <recommendedName>
        <fullName evidence="2">DUF3952 domain-containing protein</fullName>
    </recommendedName>
</protein>
<gene>
    <name evidence="3" type="ordered locus">BC_2085</name>
</gene>
<accession>Q81EA3</accession>
<dbReference type="HOGENOM" id="CLU_105732_0_0_9"/>
<evidence type="ECO:0000259" key="2">
    <source>
        <dbReference type="Pfam" id="PF13130"/>
    </source>
</evidence>
<reference evidence="3 4" key="1">
    <citation type="journal article" date="2003" name="Nature">
        <title>Genome sequence of Bacillus cereus and comparative analysis with Bacillus anthracis.</title>
        <authorList>
            <person name="Ivanova N."/>
            <person name="Sorokin A."/>
            <person name="Anderson I."/>
            <person name="Galleron N."/>
            <person name="Candelon B."/>
            <person name="Kapatral V."/>
            <person name="Bhattacharyya A."/>
            <person name="Reznik G."/>
            <person name="Mikhailova N."/>
            <person name="Lapidus A."/>
            <person name="Chu L."/>
            <person name="Mazur M."/>
            <person name="Goltsman E."/>
            <person name="Larsen N."/>
            <person name="D'Souza M."/>
            <person name="Walunas T."/>
            <person name="Grechkin Y."/>
            <person name="Pusch G."/>
            <person name="Haselkorn R."/>
            <person name="Fonstein M."/>
            <person name="Ehrlich S.D."/>
            <person name="Overbeek R."/>
            <person name="Kyrpides N."/>
        </authorList>
    </citation>
    <scope>NUCLEOTIDE SEQUENCE [LARGE SCALE GENOMIC DNA]</scope>
    <source>
        <strain evidence="4">ATCC 14579 / DSM 31 / CCUG 7414 / JCM 2152 / NBRC 15305 / NCIMB 9373 / NCTC 2599 / NRRL B-3711</strain>
    </source>
</reference>
<dbReference type="Pfam" id="PF13130">
    <property type="entry name" value="DUF3952"/>
    <property type="match status" value="1"/>
</dbReference>
<dbReference type="KEGG" id="bce:BC2085"/>
<dbReference type="PATRIC" id="fig|226900.8.peg.2098"/>
<dbReference type="PROSITE" id="PS51257">
    <property type="entry name" value="PROKAR_LIPOPROTEIN"/>
    <property type="match status" value="1"/>
</dbReference>
<evidence type="ECO:0000256" key="1">
    <source>
        <dbReference type="SAM" id="MobiDB-lite"/>
    </source>
</evidence>
<feature type="domain" description="DUF3952" evidence="2">
    <location>
        <begin position="24"/>
        <end position="126"/>
    </location>
</feature>
<organism evidence="3 4">
    <name type="scientific">Bacillus cereus (strain ATCC 14579 / DSM 31 / CCUG 7414 / JCM 2152 / NBRC 15305 / NCIMB 9373 / NCTC 2599 / NRRL B-3711)</name>
    <dbReference type="NCBI Taxonomy" id="226900"/>
    <lineage>
        <taxon>Bacteria</taxon>
        <taxon>Bacillati</taxon>
        <taxon>Bacillota</taxon>
        <taxon>Bacilli</taxon>
        <taxon>Bacillales</taxon>
        <taxon>Bacillaceae</taxon>
        <taxon>Bacillus</taxon>
        <taxon>Bacillus cereus group</taxon>
    </lineage>
</organism>
<dbReference type="EMBL" id="AE016877">
    <property type="protein sequence ID" value="AAP09054.1"/>
    <property type="molecule type" value="Genomic_DNA"/>
</dbReference>
<evidence type="ECO:0000313" key="4">
    <source>
        <dbReference type="Proteomes" id="UP000001417"/>
    </source>
</evidence>
<dbReference type="InterPro" id="IPR025019">
    <property type="entry name" value="DUF3952"/>
</dbReference>
<dbReference type="Proteomes" id="UP000001417">
    <property type="component" value="Chromosome"/>
</dbReference>
<evidence type="ECO:0000313" key="3">
    <source>
        <dbReference type="EMBL" id="AAP09054.1"/>
    </source>
</evidence>
<dbReference type="AlphaFoldDB" id="Q81EA3"/>